<keyword evidence="9" id="KW-0862">Zinc</keyword>
<keyword evidence="8" id="KW-0378">Hydrolase</keyword>
<evidence type="ECO:0000256" key="4">
    <source>
        <dbReference type="ARBA" id="ARBA00022475"/>
    </source>
</evidence>
<keyword evidence="10 13" id="KW-1133">Transmembrane helix</keyword>
<name>A0A328Q151_9EURY</name>
<evidence type="ECO:0000256" key="12">
    <source>
        <dbReference type="ARBA" id="ARBA00023136"/>
    </source>
</evidence>
<keyword evidence="11" id="KW-0482">Metalloprotease</keyword>
<dbReference type="GO" id="GO:0006508">
    <property type="term" value="P:proteolysis"/>
    <property type="evidence" value="ECO:0007669"/>
    <property type="project" value="UniProtKB-KW"/>
</dbReference>
<evidence type="ECO:0000256" key="8">
    <source>
        <dbReference type="ARBA" id="ARBA00022801"/>
    </source>
</evidence>
<feature type="transmembrane region" description="Helical" evidence="13">
    <location>
        <begin position="184"/>
        <end position="202"/>
    </location>
</feature>
<dbReference type="AlphaFoldDB" id="A0A328Q151"/>
<comment type="similarity">
    <text evidence="3">Belongs to the peptidase M50B family.</text>
</comment>
<evidence type="ECO:0000256" key="7">
    <source>
        <dbReference type="ARBA" id="ARBA00022723"/>
    </source>
</evidence>
<proteinExistence type="inferred from homology"/>
<dbReference type="PANTHER" id="PTHR35864">
    <property type="entry name" value="ZINC METALLOPROTEASE MJ0611-RELATED"/>
    <property type="match status" value="1"/>
</dbReference>
<organism evidence="14 15">
    <name type="scientific">Methanosphaera stadtmanae</name>
    <dbReference type="NCBI Taxonomy" id="2317"/>
    <lineage>
        <taxon>Archaea</taxon>
        <taxon>Methanobacteriati</taxon>
        <taxon>Methanobacteriota</taxon>
        <taxon>Methanomada group</taxon>
        <taxon>Methanobacteria</taxon>
        <taxon>Methanobacteriales</taxon>
        <taxon>Methanobacteriaceae</taxon>
        <taxon>Methanosphaera</taxon>
    </lineage>
</organism>
<dbReference type="GO" id="GO:0005886">
    <property type="term" value="C:plasma membrane"/>
    <property type="evidence" value="ECO:0007669"/>
    <property type="project" value="UniProtKB-SubCell"/>
</dbReference>
<evidence type="ECO:0000256" key="2">
    <source>
        <dbReference type="ARBA" id="ARBA00004651"/>
    </source>
</evidence>
<dbReference type="PANTHER" id="PTHR35864:SF1">
    <property type="entry name" value="ZINC METALLOPROTEASE YWHC-RELATED"/>
    <property type="match status" value="1"/>
</dbReference>
<protein>
    <submittedName>
        <fullName evidence="14">Site-2 protease family protein</fullName>
    </submittedName>
</protein>
<keyword evidence="6 13" id="KW-0812">Transmembrane</keyword>
<accession>A0A328Q151</accession>
<evidence type="ECO:0000256" key="3">
    <source>
        <dbReference type="ARBA" id="ARBA00007931"/>
    </source>
</evidence>
<feature type="transmembrane region" description="Helical" evidence="13">
    <location>
        <begin position="147"/>
        <end position="169"/>
    </location>
</feature>
<keyword evidence="12 13" id="KW-0472">Membrane</keyword>
<evidence type="ECO:0000256" key="11">
    <source>
        <dbReference type="ARBA" id="ARBA00023049"/>
    </source>
</evidence>
<dbReference type="GO" id="GO:0008237">
    <property type="term" value="F:metallopeptidase activity"/>
    <property type="evidence" value="ECO:0007669"/>
    <property type="project" value="UniProtKB-KW"/>
</dbReference>
<keyword evidence="5 14" id="KW-0645">Protease</keyword>
<comment type="cofactor">
    <cofactor evidence="1">
        <name>Zn(2+)</name>
        <dbReference type="ChEBI" id="CHEBI:29105"/>
    </cofactor>
</comment>
<feature type="transmembrane region" description="Helical" evidence="13">
    <location>
        <begin position="115"/>
        <end position="135"/>
    </location>
</feature>
<reference evidence="14 15" key="1">
    <citation type="submission" date="2017-05" db="EMBL/GenBank/DDBJ databases">
        <title>Host range expansion of the Methanosphaera genus to humans and monogastric animals involves recent and extensive reduction in genome content.</title>
        <authorList>
            <person name="Hoedt E.C."/>
            <person name="Volmer J.G."/>
            <person name="Parks D.H."/>
            <person name="Rosewarne C.P."/>
            <person name="Denman S.E."/>
            <person name="Mcsweeney C.S."/>
            <person name="O Cuiv P."/>
            <person name="Hugenholtz P."/>
            <person name="Tyson G.W."/>
            <person name="Morrison M."/>
        </authorList>
    </citation>
    <scope>NUCLEOTIDE SEQUENCE [LARGE SCALE GENOMIC DNA]</scope>
    <source>
        <strain evidence="14 15">PA5</strain>
    </source>
</reference>
<evidence type="ECO:0000313" key="15">
    <source>
        <dbReference type="Proteomes" id="UP000248557"/>
    </source>
</evidence>
<keyword evidence="4" id="KW-1003">Cell membrane</keyword>
<evidence type="ECO:0000256" key="1">
    <source>
        <dbReference type="ARBA" id="ARBA00001947"/>
    </source>
</evidence>
<feature type="transmembrane region" description="Helical" evidence="13">
    <location>
        <begin position="73"/>
        <end position="95"/>
    </location>
</feature>
<dbReference type="RefSeq" id="WP_112149674.1">
    <property type="nucleotide sequence ID" value="NZ_NGJK01000077.1"/>
</dbReference>
<evidence type="ECO:0000256" key="6">
    <source>
        <dbReference type="ARBA" id="ARBA00022692"/>
    </source>
</evidence>
<feature type="transmembrane region" description="Helical" evidence="13">
    <location>
        <begin position="34"/>
        <end position="52"/>
    </location>
</feature>
<dbReference type="InterPro" id="IPR052348">
    <property type="entry name" value="Metallopeptidase_M50B"/>
</dbReference>
<keyword evidence="7" id="KW-0479">Metal-binding</keyword>
<sequence length="207" mass="22920">MLQFSKTETKDLSIAIIVITLLFAYLYSNGTFGMMIYLIPISLVTIGLSFILHELGHKYVAQKYGFFAEFRKWNTGLLIAIITGLFGFIFLAPGAVYIGSYTGIITDEEDGKISIAGPIVNIILAVIFLLIEISLKPFFLLSSPLSTYLMITAMIGFHINSFLALFNLLPIPMLDGSKVMKWNLPLWIVSIVVAGLLTYASYSSILL</sequence>
<dbReference type="InterPro" id="IPR044537">
    <property type="entry name" value="Rip2-like"/>
</dbReference>
<dbReference type="EMBL" id="NGJK01000077">
    <property type="protein sequence ID" value="RAP02734.1"/>
    <property type="molecule type" value="Genomic_DNA"/>
</dbReference>
<evidence type="ECO:0000256" key="9">
    <source>
        <dbReference type="ARBA" id="ARBA00022833"/>
    </source>
</evidence>
<evidence type="ECO:0000256" key="5">
    <source>
        <dbReference type="ARBA" id="ARBA00022670"/>
    </source>
</evidence>
<gene>
    <name evidence="14" type="ORF">CA615_05745</name>
</gene>
<comment type="caution">
    <text evidence="14">The sequence shown here is derived from an EMBL/GenBank/DDBJ whole genome shotgun (WGS) entry which is preliminary data.</text>
</comment>
<feature type="transmembrane region" description="Helical" evidence="13">
    <location>
        <begin position="12"/>
        <end position="28"/>
    </location>
</feature>
<comment type="subcellular location">
    <subcellularLocation>
        <location evidence="2">Cell membrane</location>
        <topology evidence="2">Multi-pass membrane protein</topology>
    </subcellularLocation>
</comment>
<evidence type="ECO:0000256" key="13">
    <source>
        <dbReference type="SAM" id="Phobius"/>
    </source>
</evidence>
<dbReference type="GO" id="GO:0046872">
    <property type="term" value="F:metal ion binding"/>
    <property type="evidence" value="ECO:0007669"/>
    <property type="project" value="UniProtKB-KW"/>
</dbReference>
<dbReference type="Proteomes" id="UP000248557">
    <property type="component" value="Unassembled WGS sequence"/>
</dbReference>
<evidence type="ECO:0000256" key="10">
    <source>
        <dbReference type="ARBA" id="ARBA00022989"/>
    </source>
</evidence>
<evidence type="ECO:0000313" key="14">
    <source>
        <dbReference type="EMBL" id="RAP02734.1"/>
    </source>
</evidence>
<dbReference type="CDD" id="cd06158">
    <property type="entry name" value="S2P-M50_like_1"/>
    <property type="match status" value="1"/>
</dbReference>